<dbReference type="OrthoDB" id="55737at2759"/>
<feature type="non-terminal residue" evidence="1">
    <location>
        <position position="1"/>
    </location>
</feature>
<organism evidence="1 2">
    <name type="scientific">Thalassiosira oceanica</name>
    <name type="common">Marine diatom</name>
    <dbReference type="NCBI Taxonomy" id="159749"/>
    <lineage>
        <taxon>Eukaryota</taxon>
        <taxon>Sar</taxon>
        <taxon>Stramenopiles</taxon>
        <taxon>Ochrophyta</taxon>
        <taxon>Bacillariophyta</taxon>
        <taxon>Coscinodiscophyceae</taxon>
        <taxon>Thalassiosirophycidae</taxon>
        <taxon>Thalassiosirales</taxon>
        <taxon>Thalassiosiraceae</taxon>
        <taxon>Thalassiosira</taxon>
    </lineage>
</organism>
<sequence length="195" mass="21254">GPFETALGEFYTGNALPVAVGAFSEVNEDASKLITGLARLTAKTDFGNYLCDATTRVRFSDERASIDIDLRGSRTPRDVGVEACRAQSRIEQELTHPGVCSAFRWCTYFRRGGTAPLGVFVGRVALSLTSDLHASAVLQLRRGLKSRSLVVARSAQDESKSPILVFDCGDGRTEVKGSALGEWRRAQSLSFFQWT</sequence>
<proteinExistence type="predicted"/>
<keyword evidence="2" id="KW-1185">Reference proteome</keyword>
<dbReference type="EMBL" id="AGNL01019052">
    <property type="protein sequence ID" value="EJK62192.1"/>
    <property type="molecule type" value="Genomic_DNA"/>
</dbReference>
<accession>K0SVJ4</accession>
<gene>
    <name evidence="1" type="ORF">THAOC_17205</name>
</gene>
<name>K0SVJ4_THAOC</name>
<dbReference type="AlphaFoldDB" id="K0SVJ4"/>
<evidence type="ECO:0000313" key="2">
    <source>
        <dbReference type="Proteomes" id="UP000266841"/>
    </source>
</evidence>
<protein>
    <submittedName>
        <fullName evidence="1">Uncharacterized protein</fullName>
    </submittedName>
</protein>
<reference evidence="1 2" key="1">
    <citation type="journal article" date="2012" name="Genome Biol.">
        <title>Genome and low-iron response of an oceanic diatom adapted to chronic iron limitation.</title>
        <authorList>
            <person name="Lommer M."/>
            <person name="Specht M."/>
            <person name="Roy A.S."/>
            <person name="Kraemer L."/>
            <person name="Andreson R."/>
            <person name="Gutowska M.A."/>
            <person name="Wolf J."/>
            <person name="Bergner S.V."/>
            <person name="Schilhabel M.B."/>
            <person name="Klostermeier U.C."/>
            <person name="Beiko R.G."/>
            <person name="Rosenstiel P."/>
            <person name="Hippler M."/>
            <person name="Laroche J."/>
        </authorList>
    </citation>
    <scope>NUCLEOTIDE SEQUENCE [LARGE SCALE GENOMIC DNA]</scope>
    <source>
        <strain evidence="1 2">CCMP1005</strain>
    </source>
</reference>
<dbReference type="Proteomes" id="UP000266841">
    <property type="component" value="Unassembled WGS sequence"/>
</dbReference>
<comment type="caution">
    <text evidence="1">The sequence shown here is derived from an EMBL/GenBank/DDBJ whole genome shotgun (WGS) entry which is preliminary data.</text>
</comment>
<evidence type="ECO:0000313" key="1">
    <source>
        <dbReference type="EMBL" id="EJK62192.1"/>
    </source>
</evidence>